<keyword evidence="2" id="KW-1185">Reference proteome</keyword>
<dbReference type="OrthoDB" id="9801824at2"/>
<reference evidence="1 2" key="1">
    <citation type="journal article" date="2015" name="Stand. Genomic Sci.">
        <title>Genomic Encyclopedia of Bacterial and Archaeal Type Strains, Phase III: the genomes of soil and plant-associated and newly described type strains.</title>
        <authorList>
            <person name="Whitman W.B."/>
            <person name="Woyke T."/>
            <person name="Klenk H.P."/>
            <person name="Zhou Y."/>
            <person name="Lilburn T.G."/>
            <person name="Beck B.J."/>
            <person name="De Vos P."/>
            <person name="Vandamme P."/>
            <person name="Eisen J.A."/>
            <person name="Garrity G."/>
            <person name="Hugenholtz P."/>
            <person name="Kyrpides N.C."/>
        </authorList>
    </citation>
    <scope>NUCLEOTIDE SEQUENCE [LARGE SCALE GENOMIC DNA]</scope>
    <source>
        <strain evidence="1 2">CV2</strain>
    </source>
</reference>
<proteinExistence type="predicted"/>
<accession>A0A4Q7LU22</accession>
<sequence>MVDQKQVIVPDSPEVRRLAALGSLNADLTEAALALGLVSEYTEADNDHDRALYRQLLALAVVVYGRAQTKSGARKALWSYVTVPPNLESTHDQVMKFRNRTIAHSESENESTYVMADLASDGGPITVERALVITAASPSPRTFVHRFQALVAELQVLLRTKIEVARAAVIALIDTQQSGDLWREGRQPQLVPRLISDWDPDTRRPPYPTSHEIPVYLLEDPQP</sequence>
<comment type="caution">
    <text evidence="1">The sequence shown here is derived from an EMBL/GenBank/DDBJ whole genome shotgun (WGS) entry which is preliminary data.</text>
</comment>
<name>A0A4Q7LU22_9MICO</name>
<evidence type="ECO:0000313" key="2">
    <source>
        <dbReference type="Proteomes" id="UP000293519"/>
    </source>
</evidence>
<dbReference type="Proteomes" id="UP000293519">
    <property type="component" value="Unassembled WGS sequence"/>
</dbReference>
<organism evidence="1 2">
    <name type="scientific">Microcella putealis</name>
    <dbReference type="NCBI Taxonomy" id="337005"/>
    <lineage>
        <taxon>Bacteria</taxon>
        <taxon>Bacillati</taxon>
        <taxon>Actinomycetota</taxon>
        <taxon>Actinomycetes</taxon>
        <taxon>Micrococcales</taxon>
        <taxon>Microbacteriaceae</taxon>
        <taxon>Microcella</taxon>
    </lineage>
</organism>
<protein>
    <submittedName>
        <fullName evidence="1">Uncharacterized protein</fullName>
    </submittedName>
</protein>
<dbReference type="EMBL" id="SGWW01000002">
    <property type="protein sequence ID" value="RZS57732.1"/>
    <property type="molecule type" value="Genomic_DNA"/>
</dbReference>
<dbReference type="RefSeq" id="WP_130485260.1">
    <property type="nucleotide sequence ID" value="NZ_SGWW01000002.1"/>
</dbReference>
<gene>
    <name evidence="1" type="ORF">EV141_1451</name>
</gene>
<dbReference type="AlphaFoldDB" id="A0A4Q7LU22"/>
<evidence type="ECO:0000313" key="1">
    <source>
        <dbReference type="EMBL" id="RZS57732.1"/>
    </source>
</evidence>